<protein>
    <submittedName>
        <fullName evidence="1">Uncharacterized protein</fullName>
    </submittedName>
</protein>
<reference evidence="1 2" key="1">
    <citation type="submission" date="2019-05" db="EMBL/GenBank/DDBJ databases">
        <title>Another draft genome of Portunus trituberculatus and its Hox gene families provides insights of decapod evolution.</title>
        <authorList>
            <person name="Jeong J.-H."/>
            <person name="Song I."/>
            <person name="Kim S."/>
            <person name="Choi T."/>
            <person name="Kim D."/>
            <person name="Ryu S."/>
            <person name="Kim W."/>
        </authorList>
    </citation>
    <scope>NUCLEOTIDE SEQUENCE [LARGE SCALE GENOMIC DNA]</scope>
    <source>
        <tissue evidence="1">Muscle</tissue>
    </source>
</reference>
<name>A0A5B7J1D2_PORTR</name>
<sequence>MAARDHHHPSSLLPYRPTTVLRPLLLDASKHIHYLLKAAKVIKGTVARGDVVKVRRGGVTLTVEERKGSFYGTRKALRTVFLKVVFDAPRAECVDVSCLALEDEGQL</sequence>
<gene>
    <name evidence="1" type="ORF">E2C01_083488</name>
</gene>
<comment type="caution">
    <text evidence="1">The sequence shown here is derived from an EMBL/GenBank/DDBJ whole genome shotgun (WGS) entry which is preliminary data.</text>
</comment>
<accession>A0A5B7J1D2</accession>
<evidence type="ECO:0000313" key="1">
    <source>
        <dbReference type="EMBL" id="MPC88575.1"/>
    </source>
</evidence>
<organism evidence="1 2">
    <name type="scientific">Portunus trituberculatus</name>
    <name type="common">Swimming crab</name>
    <name type="synonym">Neptunus trituberculatus</name>
    <dbReference type="NCBI Taxonomy" id="210409"/>
    <lineage>
        <taxon>Eukaryota</taxon>
        <taxon>Metazoa</taxon>
        <taxon>Ecdysozoa</taxon>
        <taxon>Arthropoda</taxon>
        <taxon>Crustacea</taxon>
        <taxon>Multicrustacea</taxon>
        <taxon>Malacostraca</taxon>
        <taxon>Eumalacostraca</taxon>
        <taxon>Eucarida</taxon>
        <taxon>Decapoda</taxon>
        <taxon>Pleocyemata</taxon>
        <taxon>Brachyura</taxon>
        <taxon>Eubrachyura</taxon>
        <taxon>Portunoidea</taxon>
        <taxon>Portunidae</taxon>
        <taxon>Portuninae</taxon>
        <taxon>Portunus</taxon>
    </lineage>
</organism>
<dbReference type="AlphaFoldDB" id="A0A5B7J1D2"/>
<keyword evidence="2" id="KW-1185">Reference proteome</keyword>
<proteinExistence type="predicted"/>
<dbReference type="Proteomes" id="UP000324222">
    <property type="component" value="Unassembled WGS sequence"/>
</dbReference>
<dbReference type="EMBL" id="VSRR010078209">
    <property type="protein sequence ID" value="MPC88575.1"/>
    <property type="molecule type" value="Genomic_DNA"/>
</dbReference>
<evidence type="ECO:0000313" key="2">
    <source>
        <dbReference type="Proteomes" id="UP000324222"/>
    </source>
</evidence>